<sequence>MLRFGVHFVLTLFWIFAFFPSNCEATDVSQRCHIDSNLYSGKATSRGKWMDIAYNIVYDKGLCTTNDEIGVLDATINGVNKTLEGREGSISFDNVALVRFSLTSGINGKEFFFSELCWSSSNCTTLCSSELFGTTSSCVVKNVGAYIIIALIVLVPLVICLVLLYISWTRIKLRNRNKITEIEDNHQVQVLSRGIPTKEQYSESPTTVVHIKPTCNSNDTPAHTLQVGPTSVEVASAQIEVHVLEEEHSVKKNILKEGTSNSFPNDVVQKHQLLQQQQHEYLPKDRPLTENINLNTHIHDGFLHTEEVTRGELEMALLHDVNGVSRHMMER</sequence>
<evidence type="ECO:0000256" key="1">
    <source>
        <dbReference type="SAM" id="Phobius"/>
    </source>
</evidence>
<dbReference type="AlphaFoldDB" id="A0A1X0P219"/>
<feature type="transmembrane region" description="Helical" evidence="1">
    <location>
        <begin position="143"/>
        <end position="168"/>
    </location>
</feature>
<evidence type="ECO:0000256" key="2">
    <source>
        <dbReference type="SAM" id="SignalP"/>
    </source>
</evidence>
<protein>
    <submittedName>
        <fullName evidence="3">Kinetoplast DNA-associated protein</fullName>
    </submittedName>
</protein>
<keyword evidence="1" id="KW-1133">Transmembrane helix</keyword>
<keyword evidence="2" id="KW-0732">Signal</keyword>
<evidence type="ECO:0000313" key="4">
    <source>
        <dbReference type="Proteomes" id="UP000192257"/>
    </source>
</evidence>
<accession>A0A1X0P219</accession>
<dbReference type="Proteomes" id="UP000192257">
    <property type="component" value="Unassembled WGS sequence"/>
</dbReference>
<dbReference type="VEuPathDB" id="TriTrypDB:TM35_000082480"/>
<keyword evidence="1" id="KW-0472">Membrane</keyword>
<evidence type="ECO:0000313" key="3">
    <source>
        <dbReference type="EMBL" id="ORC90450.1"/>
    </source>
</evidence>
<dbReference type="EMBL" id="NBCO01000008">
    <property type="protein sequence ID" value="ORC90450.1"/>
    <property type="molecule type" value="Genomic_DNA"/>
</dbReference>
<comment type="caution">
    <text evidence="3">The sequence shown here is derived from an EMBL/GenBank/DDBJ whole genome shotgun (WGS) entry which is preliminary data.</text>
</comment>
<gene>
    <name evidence="3" type="ORF">TM35_000082480</name>
</gene>
<proteinExistence type="predicted"/>
<reference evidence="3 4" key="1">
    <citation type="submission" date="2017-03" db="EMBL/GenBank/DDBJ databases">
        <title>An alternative strategy for trypanosome survival in the mammalian bloodstream revealed through genome and transcriptome analysis of the ubiquitous bovine parasite Trypanosoma (Megatrypanum) theileri.</title>
        <authorList>
            <person name="Kelly S."/>
            <person name="Ivens A."/>
            <person name="Mott A."/>
            <person name="O'Neill E."/>
            <person name="Emms D."/>
            <person name="Macleod O."/>
            <person name="Voorheis P."/>
            <person name="Matthews J."/>
            <person name="Matthews K."/>
            <person name="Carrington M."/>
        </authorList>
    </citation>
    <scope>NUCLEOTIDE SEQUENCE [LARGE SCALE GENOMIC DNA]</scope>
    <source>
        <strain evidence="3">Edinburgh</strain>
    </source>
</reference>
<keyword evidence="1" id="KW-0812">Transmembrane</keyword>
<dbReference type="OrthoDB" id="249886at2759"/>
<keyword evidence="4" id="KW-1185">Reference proteome</keyword>
<feature type="signal peptide" evidence="2">
    <location>
        <begin position="1"/>
        <end position="25"/>
    </location>
</feature>
<dbReference type="GeneID" id="39983893"/>
<dbReference type="RefSeq" id="XP_028884516.1">
    <property type="nucleotide sequence ID" value="XM_029024113.1"/>
</dbReference>
<feature type="chain" id="PRO_5013366703" evidence="2">
    <location>
        <begin position="26"/>
        <end position="331"/>
    </location>
</feature>
<feature type="non-terminal residue" evidence="3">
    <location>
        <position position="331"/>
    </location>
</feature>
<organism evidence="3 4">
    <name type="scientific">Trypanosoma theileri</name>
    <dbReference type="NCBI Taxonomy" id="67003"/>
    <lineage>
        <taxon>Eukaryota</taxon>
        <taxon>Discoba</taxon>
        <taxon>Euglenozoa</taxon>
        <taxon>Kinetoplastea</taxon>
        <taxon>Metakinetoplastina</taxon>
        <taxon>Trypanosomatida</taxon>
        <taxon>Trypanosomatidae</taxon>
        <taxon>Trypanosoma</taxon>
    </lineage>
</organism>
<name>A0A1X0P219_9TRYP</name>